<dbReference type="InterPro" id="IPR036056">
    <property type="entry name" value="Fibrinogen-like_C"/>
</dbReference>
<dbReference type="Pfam" id="PF00147">
    <property type="entry name" value="Fibrinogen_C"/>
    <property type="match status" value="1"/>
</dbReference>
<name>A0A9J6H2B8_HAELO</name>
<organism evidence="2 3">
    <name type="scientific">Haemaphysalis longicornis</name>
    <name type="common">Bush tick</name>
    <dbReference type="NCBI Taxonomy" id="44386"/>
    <lineage>
        <taxon>Eukaryota</taxon>
        <taxon>Metazoa</taxon>
        <taxon>Ecdysozoa</taxon>
        <taxon>Arthropoda</taxon>
        <taxon>Chelicerata</taxon>
        <taxon>Arachnida</taxon>
        <taxon>Acari</taxon>
        <taxon>Parasitiformes</taxon>
        <taxon>Ixodida</taxon>
        <taxon>Ixodoidea</taxon>
        <taxon>Ixodidae</taxon>
        <taxon>Haemaphysalinae</taxon>
        <taxon>Haemaphysalis</taxon>
    </lineage>
</organism>
<dbReference type="VEuPathDB" id="VectorBase:HLOH_045725"/>
<dbReference type="InterPro" id="IPR002181">
    <property type="entry name" value="Fibrinogen_a/b/g_C_dom"/>
</dbReference>
<reference evidence="2 3" key="1">
    <citation type="journal article" date="2020" name="Cell">
        <title>Large-Scale Comparative Analyses of Tick Genomes Elucidate Their Genetic Diversity and Vector Capacities.</title>
        <authorList>
            <consortium name="Tick Genome and Microbiome Consortium (TIGMIC)"/>
            <person name="Jia N."/>
            <person name="Wang J."/>
            <person name="Shi W."/>
            <person name="Du L."/>
            <person name="Sun Y."/>
            <person name="Zhan W."/>
            <person name="Jiang J.F."/>
            <person name="Wang Q."/>
            <person name="Zhang B."/>
            <person name="Ji P."/>
            <person name="Bell-Sakyi L."/>
            <person name="Cui X.M."/>
            <person name="Yuan T.T."/>
            <person name="Jiang B.G."/>
            <person name="Yang W.F."/>
            <person name="Lam T.T."/>
            <person name="Chang Q.C."/>
            <person name="Ding S.J."/>
            <person name="Wang X.J."/>
            <person name="Zhu J.G."/>
            <person name="Ruan X.D."/>
            <person name="Zhao L."/>
            <person name="Wei J.T."/>
            <person name="Ye R.Z."/>
            <person name="Que T.C."/>
            <person name="Du C.H."/>
            <person name="Zhou Y.H."/>
            <person name="Cheng J.X."/>
            <person name="Dai P.F."/>
            <person name="Guo W.B."/>
            <person name="Han X.H."/>
            <person name="Huang E.J."/>
            <person name="Li L.F."/>
            <person name="Wei W."/>
            <person name="Gao Y.C."/>
            <person name="Liu J.Z."/>
            <person name="Shao H.Z."/>
            <person name="Wang X."/>
            <person name="Wang C.C."/>
            <person name="Yang T.C."/>
            <person name="Huo Q.B."/>
            <person name="Li W."/>
            <person name="Chen H.Y."/>
            <person name="Chen S.E."/>
            <person name="Zhou L.G."/>
            <person name="Ni X.B."/>
            <person name="Tian J.H."/>
            <person name="Sheng Y."/>
            <person name="Liu T."/>
            <person name="Pan Y.S."/>
            <person name="Xia L.Y."/>
            <person name="Li J."/>
            <person name="Zhao F."/>
            <person name="Cao W.C."/>
        </authorList>
    </citation>
    <scope>NUCLEOTIDE SEQUENCE [LARGE SCALE GENOMIC DNA]</scope>
    <source>
        <strain evidence="2">HaeL-2018</strain>
    </source>
</reference>
<evidence type="ECO:0000313" key="2">
    <source>
        <dbReference type="EMBL" id="KAH9384879.1"/>
    </source>
</evidence>
<dbReference type="SUPFAM" id="SSF56496">
    <property type="entry name" value="Fibrinogen C-terminal domain-like"/>
    <property type="match status" value="1"/>
</dbReference>
<gene>
    <name evidence="2" type="ORF">HPB48_026909</name>
</gene>
<dbReference type="OrthoDB" id="10072423at2759"/>
<dbReference type="InterPro" id="IPR014716">
    <property type="entry name" value="Fibrinogen_a/b/g_C_1"/>
</dbReference>
<dbReference type="Gene3D" id="3.90.215.10">
    <property type="entry name" value="Gamma Fibrinogen, chain A, domain 1"/>
    <property type="match status" value="1"/>
</dbReference>
<comment type="caution">
    <text evidence="2">The sequence shown here is derived from an EMBL/GenBank/DDBJ whole genome shotgun (WGS) entry which is preliminary data.</text>
</comment>
<protein>
    <recommendedName>
        <fullName evidence="1">Fibrinogen C-terminal domain-containing protein</fullName>
    </recommendedName>
</protein>
<dbReference type="NCBIfam" id="NF040941">
    <property type="entry name" value="GGGWT_bact"/>
    <property type="match status" value="1"/>
</dbReference>
<evidence type="ECO:0000313" key="3">
    <source>
        <dbReference type="Proteomes" id="UP000821853"/>
    </source>
</evidence>
<proteinExistence type="predicted"/>
<dbReference type="Proteomes" id="UP000821853">
    <property type="component" value="Unassembled WGS sequence"/>
</dbReference>
<dbReference type="AlphaFoldDB" id="A0A9J6H2B8"/>
<dbReference type="PROSITE" id="PS51406">
    <property type="entry name" value="FIBRINOGEN_C_2"/>
    <property type="match status" value="1"/>
</dbReference>
<evidence type="ECO:0000259" key="1">
    <source>
        <dbReference type="PROSITE" id="PS51406"/>
    </source>
</evidence>
<accession>A0A9J6H2B8</accession>
<dbReference type="EMBL" id="JABSTR010003382">
    <property type="protein sequence ID" value="KAH9384879.1"/>
    <property type="molecule type" value="Genomic_DNA"/>
</dbReference>
<dbReference type="OMA" id="MQHRIVA"/>
<feature type="domain" description="Fibrinogen C-terminal" evidence="1">
    <location>
        <begin position="13"/>
        <end position="69"/>
    </location>
</feature>
<sequence length="86" mass="9398">MTCTCPYFNLTTDADSIRPRHCEDLLHAGQTLSGLYTVFPLATDLTGKIVYCDMDTDGGGWTVCMQHRIVAVVRVGVLLPHTSAII</sequence>
<keyword evidence="3" id="KW-1185">Reference proteome</keyword>